<evidence type="ECO:0000256" key="3">
    <source>
        <dbReference type="ARBA" id="ARBA00022827"/>
    </source>
</evidence>
<keyword evidence="2" id="KW-0285">Flavoprotein</keyword>
<dbReference type="HOGENOM" id="CLU_019225_1_0_1"/>
<keyword evidence="3" id="KW-0274">FAD</keyword>
<dbReference type="InParanoid" id="G4TJX4"/>
<dbReference type="EMBL" id="CAFZ01000127">
    <property type="protein sequence ID" value="CCA71618.1"/>
    <property type="molecule type" value="Genomic_DNA"/>
</dbReference>
<name>G4TJX4_SERID</name>
<dbReference type="OrthoDB" id="2915840at2759"/>
<proteinExistence type="inferred from homology"/>
<dbReference type="GO" id="GO:0050661">
    <property type="term" value="F:NADP binding"/>
    <property type="evidence" value="ECO:0007669"/>
    <property type="project" value="InterPro"/>
</dbReference>
<keyword evidence="5" id="KW-0560">Oxidoreductase</keyword>
<dbReference type="eggNOG" id="KOG1399">
    <property type="taxonomic scope" value="Eukaryota"/>
</dbReference>
<dbReference type="GO" id="GO:0050660">
    <property type="term" value="F:flavin adenine dinucleotide binding"/>
    <property type="evidence" value="ECO:0007669"/>
    <property type="project" value="InterPro"/>
</dbReference>
<keyword evidence="8" id="KW-1185">Reference proteome</keyword>
<accession>G4TJX4</accession>
<dbReference type="InterPro" id="IPR036188">
    <property type="entry name" value="FAD/NAD-bd_sf"/>
</dbReference>
<dbReference type="STRING" id="1109443.G4TJX4"/>
<evidence type="ECO:0000256" key="2">
    <source>
        <dbReference type="ARBA" id="ARBA00022630"/>
    </source>
</evidence>
<gene>
    <name evidence="7" type="ORF">PIIN_05554</name>
</gene>
<reference evidence="7" key="2">
    <citation type="submission" date="2011-05" db="EMBL/GenBank/DDBJ databases">
        <authorList>
            <person name="MIPS"/>
        </authorList>
    </citation>
    <scope>NUCLEOTIDE SEQUENCE</scope>
    <source>
        <strain evidence="7">DSM 11827</strain>
    </source>
</reference>
<comment type="similarity">
    <text evidence="1">Belongs to the FMO family.</text>
</comment>
<dbReference type="OMA" id="WSKARCY"/>
<dbReference type="PRINTS" id="PR00370">
    <property type="entry name" value="FMOXYGENASE"/>
</dbReference>
<dbReference type="InterPro" id="IPR000960">
    <property type="entry name" value="Flavin_mOase"/>
</dbReference>
<feature type="transmembrane region" description="Helical" evidence="6">
    <location>
        <begin position="456"/>
        <end position="480"/>
    </location>
</feature>
<protein>
    <submittedName>
        <fullName evidence="7">Uncharacterized protein</fullName>
    </submittedName>
</protein>
<evidence type="ECO:0000313" key="8">
    <source>
        <dbReference type="Proteomes" id="UP000007148"/>
    </source>
</evidence>
<dbReference type="GO" id="GO:0004499">
    <property type="term" value="F:N,N-dimethylaniline monooxygenase activity"/>
    <property type="evidence" value="ECO:0007669"/>
    <property type="project" value="InterPro"/>
</dbReference>
<evidence type="ECO:0000256" key="4">
    <source>
        <dbReference type="ARBA" id="ARBA00022857"/>
    </source>
</evidence>
<comment type="caution">
    <text evidence="7">The sequence shown here is derived from an EMBL/GenBank/DDBJ whole genome shotgun (WGS) entry which is preliminary data.</text>
</comment>
<dbReference type="AlphaFoldDB" id="G4TJX4"/>
<reference evidence="7" key="1">
    <citation type="journal article" date="2011" name="PLoS Pathog.">
        <title>Endophytic Life Strategies Decoded by Genome and Transcriptome Analyses of the Mutualistic Root Symbiont Piriformospora indica.</title>
        <authorList>
            <person name="Zuccaro A."/>
            <person name="Lahrmann U."/>
            <person name="Guldener U."/>
            <person name="Langen G."/>
            <person name="Pfiffi S."/>
            <person name="Biedenkopf D."/>
            <person name="Wong P."/>
            <person name="Samans B."/>
            <person name="Grimm C."/>
            <person name="Basiewicz M."/>
            <person name="Murat C."/>
            <person name="Martin F."/>
            <person name="Kogel K.H."/>
        </authorList>
    </citation>
    <scope>NUCLEOTIDE SEQUENCE [LARGE SCALE GENOMIC DNA]</scope>
    <source>
        <strain evidence="7">DSM 11827</strain>
    </source>
</reference>
<evidence type="ECO:0000256" key="6">
    <source>
        <dbReference type="SAM" id="Phobius"/>
    </source>
</evidence>
<evidence type="ECO:0000313" key="7">
    <source>
        <dbReference type="EMBL" id="CCA71618.1"/>
    </source>
</evidence>
<dbReference type="SUPFAM" id="SSF51905">
    <property type="entry name" value="FAD/NAD(P)-binding domain"/>
    <property type="match status" value="2"/>
</dbReference>
<dbReference type="InterPro" id="IPR050346">
    <property type="entry name" value="FMO-like"/>
</dbReference>
<dbReference type="InterPro" id="IPR020946">
    <property type="entry name" value="Flavin_mOase-like"/>
</dbReference>
<dbReference type="PANTHER" id="PTHR23023">
    <property type="entry name" value="DIMETHYLANILINE MONOOXYGENASE"/>
    <property type="match status" value="1"/>
</dbReference>
<dbReference type="PIRSF" id="PIRSF000332">
    <property type="entry name" value="FMO"/>
    <property type="match status" value="1"/>
</dbReference>
<organism evidence="7 8">
    <name type="scientific">Serendipita indica (strain DSM 11827)</name>
    <name type="common">Root endophyte fungus</name>
    <name type="synonym">Piriformospora indica</name>
    <dbReference type="NCBI Taxonomy" id="1109443"/>
    <lineage>
        <taxon>Eukaryota</taxon>
        <taxon>Fungi</taxon>
        <taxon>Dikarya</taxon>
        <taxon>Basidiomycota</taxon>
        <taxon>Agaricomycotina</taxon>
        <taxon>Agaricomycetes</taxon>
        <taxon>Sebacinales</taxon>
        <taxon>Serendipitaceae</taxon>
        <taxon>Serendipita</taxon>
    </lineage>
</organism>
<keyword evidence="6" id="KW-1133">Transmembrane helix</keyword>
<keyword evidence="4" id="KW-0521">NADP</keyword>
<keyword evidence="6" id="KW-0812">Transmembrane</keyword>
<dbReference type="Gene3D" id="3.50.50.60">
    <property type="entry name" value="FAD/NAD(P)-binding domain"/>
    <property type="match status" value="1"/>
</dbReference>
<evidence type="ECO:0000256" key="5">
    <source>
        <dbReference type="ARBA" id="ARBA00023002"/>
    </source>
</evidence>
<sequence>MSSNKVVIVGAGWNGLTVAKTYLQVDPTISLTVLEAERSLGGTWSADRVYPELHTQAPYGAYESCDLSMTRPPNAKREPADFIPSNRVHEYLQEFATKFNIANKIRYNVSVKHVQRHEDGVRWTLTVLNERGEQETIVCDKLVISTGLTSLPTIPDIPSESFEPPTFHSRFLGARYEEMRSPEIKVVTVYGGGKSAYDAVHAATKAGKQVQWVIRTSGAGMGAMATPEFGGSSISDIIFTPAMDYNYPHPLRDTWWDRFFHSGKNWFGYWLHWTISGLMSRVVTGKMGYDENDAMRKLKPDVVDRVMYWHNGPLLAVPTMDILDKVRRGDGITIYRADITKLSGRHVHLADQTTLTTDMLIYATGYSIHQPIFSEQDAYELGLPVQISHIPSLTGNHDAQWPTQAMEEADKEVLAKFPRLSNPPVEPKKPTYTQYRLYRSILPFPLMKKRDRSLTFVGYLQGAAICIIGDVSALWAVAWMTGKLDIERDMDEMEKECDLLNAFIKRRYLNAGREIPIPPFEWMTILNYMLEELEVSLPEAGALTPRYPIFYRGIVEKWLAVHS</sequence>
<dbReference type="Proteomes" id="UP000007148">
    <property type="component" value="Unassembled WGS sequence"/>
</dbReference>
<keyword evidence="6" id="KW-0472">Membrane</keyword>
<dbReference type="Pfam" id="PF00743">
    <property type="entry name" value="FMO-like"/>
    <property type="match status" value="1"/>
</dbReference>
<evidence type="ECO:0000256" key="1">
    <source>
        <dbReference type="ARBA" id="ARBA00009183"/>
    </source>
</evidence>